<dbReference type="Pfam" id="PF09994">
    <property type="entry name" value="T6SS_Tle1-like_cat"/>
    <property type="match status" value="1"/>
</dbReference>
<comment type="caution">
    <text evidence="2">The sequence shown here is derived from an EMBL/GenBank/DDBJ whole genome shotgun (WGS) entry which is preliminary data.</text>
</comment>
<dbReference type="AlphaFoldDB" id="A0A9P7EMW3"/>
<dbReference type="EMBL" id="JABBWG010000002">
    <property type="protein sequence ID" value="KAG1825886.1"/>
    <property type="molecule type" value="Genomic_DNA"/>
</dbReference>
<proteinExistence type="predicted"/>
<evidence type="ECO:0000259" key="1">
    <source>
        <dbReference type="Pfam" id="PF09994"/>
    </source>
</evidence>
<dbReference type="RefSeq" id="XP_041199139.1">
    <property type="nucleotide sequence ID" value="XM_041334216.1"/>
</dbReference>
<gene>
    <name evidence="2" type="ORF">BJ212DRAFT_1316736</name>
</gene>
<dbReference type="GeneID" id="64628233"/>
<accession>A0A9P7EMW3</accession>
<reference evidence="2" key="1">
    <citation type="journal article" date="2020" name="New Phytol.">
        <title>Comparative genomics reveals dynamic genome evolution in host specialist ectomycorrhizal fungi.</title>
        <authorList>
            <person name="Lofgren L.A."/>
            <person name="Nguyen N.H."/>
            <person name="Vilgalys R."/>
            <person name="Ruytinx J."/>
            <person name="Liao H.L."/>
            <person name="Branco S."/>
            <person name="Kuo A."/>
            <person name="LaButti K."/>
            <person name="Lipzen A."/>
            <person name="Andreopoulos W."/>
            <person name="Pangilinan J."/>
            <person name="Riley R."/>
            <person name="Hundley H."/>
            <person name="Na H."/>
            <person name="Barry K."/>
            <person name="Grigoriev I.V."/>
            <person name="Stajich J.E."/>
            <person name="Kennedy P.G."/>
        </authorList>
    </citation>
    <scope>NUCLEOTIDE SEQUENCE</scope>
    <source>
        <strain evidence="2">MN1</strain>
    </source>
</reference>
<evidence type="ECO:0000313" key="2">
    <source>
        <dbReference type="EMBL" id="KAG1825886.1"/>
    </source>
</evidence>
<sequence length="68" mass="7812">MIPARFKLDLTQLPRASTEPFQASAKIKKRIIVCCDGTWQDGVIVKECWKQTNILKLSRALEHVDERS</sequence>
<dbReference type="InterPro" id="IPR018712">
    <property type="entry name" value="Tle1-like_cat"/>
</dbReference>
<keyword evidence="3" id="KW-1185">Reference proteome</keyword>
<evidence type="ECO:0000313" key="3">
    <source>
        <dbReference type="Proteomes" id="UP000807769"/>
    </source>
</evidence>
<dbReference type="OrthoDB" id="3057168at2759"/>
<protein>
    <recommendedName>
        <fullName evidence="1">T6SS Phospholipase effector Tle1-like catalytic domain-containing protein</fullName>
    </recommendedName>
</protein>
<organism evidence="2 3">
    <name type="scientific">Suillus subaureus</name>
    <dbReference type="NCBI Taxonomy" id="48587"/>
    <lineage>
        <taxon>Eukaryota</taxon>
        <taxon>Fungi</taxon>
        <taxon>Dikarya</taxon>
        <taxon>Basidiomycota</taxon>
        <taxon>Agaricomycotina</taxon>
        <taxon>Agaricomycetes</taxon>
        <taxon>Agaricomycetidae</taxon>
        <taxon>Boletales</taxon>
        <taxon>Suillineae</taxon>
        <taxon>Suillaceae</taxon>
        <taxon>Suillus</taxon>
    </lineage>
</organism>
<dbReference type="Proteomes" id="UP000807769">
    <property type="component" value="Unassembled WGS sequence"/>
</dbReference>
<name>A0A9P7EMW3_9AGAM</name>
<feature type="domain" description="T6SS Phospholipase effector Tle1-like catalytic" evidence="1">
    <location>
        <begin position="29"/>
        <end position="66"/>
    </location>
</feature>